<evidence type="ECO:0000256" key="2">
    <source>
        <dbReference type="ARBA" id="ARBA00022676"/>
    </source>
</evidence>
<evidence type="ECO:0000256" key="8">
    <source>
        <dbReference type="ARBA" id="ARBA00037847"/>
    </source>
</evidence>
<protein>
    <recommendedName>
        <fullName evidence="10">Fringe-like glycosyltransferase domain-containing protein</fullName>
    </recommendedName>
</protein>
<keyword evidence="7 9" id="KW-0472">Membrane</keyword>
<sequence length="488" mass="55918">MLAKIGEKPPAMGASRIWKKKIMRFTVTLCLVSTFAFFLWPQINYEQPAADTVSNITITSSVQCEPDFDVLRRLDVHKLSQYTRREVIAVPSSNNVLPMRQNFQTPLFEPKPPKLPNSPDNLPVQQVQDDCMIPEPVTVQVLQPPRHADASHIDFGVATTLGRLNDSLDAFAHWAGYTKTRIFALIEPDEEKRTYEVQAKADSLGINLYITENDEEYQRRYFTLVSHLGKHMRPQTRWSCIIDDDTFFLSMSELVKALGEYDDTQPMYVGGLSESIPQIGVFGLMGFGGAGVFLSRPLVEEISKPEIFDACLDTDHTGDRRISLCIYQHTFTRLTVNHRLRQLDVQGDVSGFFESGRQPPLSVHHWKSWFHMDMAKLSVVSELCGDSCLLRQWKFADGWILTNGFSVMKYSQEIDPSDKTMELTWEGQNGAVHESYLHEFGPLRGKDWDKFSYLLEDSVLDGNKVRQWYVHRDPEKGDQILELIWRTQ</sequence>
<comment type="subcellular location">
    <subcellularLocation>
        <location evidence="8">Endomembrane system</location>
        <topology evidence="8">Single-pass membrane protein</topology>
    </subcellularLocation>
    <subcellularLocation>
        <location evidence="1">Membrane</location>
        <topology evidence="1">Single-pass type II membrane protein</topology>
    </subcellularLocation>
</comment>
<evidence type="ECO:0000313" key="13">
    <source>
        <dbReference type="Proteomes" id="UP000541154"/>
    </source>
</evidence>
<dbReference type="Gene3D" id="3.90.550.50">
    <property type="match status" value="1"/>
</dbReference>
<dbReference type="InterPro" id="IPR003378">
    <property type="entry name" value="Fringe-like_glycosylTrfase"/>
</dbReference>
<evidence type="ECO:0000256" key="4">
    <source>
        <dbReference type="ARBA" id="ARBA00022692"/>
    </source>
</evidence>
<evidence type="ECO:0000256" key="9">
    <source>
        <dbReference type="SAM" id="Phobius"/>
    </source>
</evidence>
<keyword evidence="13" id="KW-1185">Reference proteome</keyword>
<evidence type="ECO:0000313" key="11">
    <source>
        <dbReference type="EMBL" id="KAE8392006.1"/>
    </source>
</evidence>
<dbReference type="EMBL" id="SPNV01000093">
    <property type="protein sequence ID" value="KAF5861687.1"/>
    <property type="molecule type" value="Genomic_DNA"/>
</dbReference>
<dbReference type="AlphaFoldDB" id="A0A5N7CCW1"/>
<evidence type="ECO:0000256" key="6">
    <source>
        <dbReference type="ARBA" id="ARBA00022989"/>
    </source>
</evidence>
<evidence type="ECO:0000256" key="1">
    <source>
        <dbReference type="ARBA" id="ARBA00004606"/>
    </source>
</evidence>
<evidence type="ECO:0000256" key="5">
    <source>
        <dbReference type="ARBA" id="ARBA00022968"/>
    </source>
</evidence>
<dbReference type="Proteomes" id="UP000541154">
    <property type="component" value="Unassembled WGS sequence"/>
</dbReference>
<dbReference type="GO" id="GO:0016020">
    <property type="term" value="C:membrane"/>
    <property type="evidence" value="ECO:0007669"/>
    <property type="project" value="UniProtKB-SubCell"/>
</dbReference>
<reference evidence="12 13" key="1">
    <citation type="submission" date="2019-04" db="EMBL/GenBank/DDBJ databases">
        <title>Aspergillus burnettii sp. nov., novel species from soil in southeast Queensland.</title>
        <authorList>
            <person name="Gilchrist C.L.M."/>
            <person name="Pitt J.I."/>
            <person name="Lange L."/>
            <person name="Lacey H.J."/>
            <person name="Vuong D."/>
            <person name="Midgley D.J."/>
            <person name="Greenfield P."/>
            <person name="Bradbury M."/>
            <person name="Lacey E."/>
            <person name="Busk P.K."/>
            <person name="Pilgaard B."/>
            <person name="Chooi Y.H."/>
            <person name="Piggott A.M."/>
        </authorList>
    </citation>
    <scope>NUCLEOTIDE SEQUENCE [LARGE SCALE GENOMIC DNA]</scope>
    <source>
        <strain evidence="12 13">FRR 5400</strain>
    </source>
</reference>
<feature type="transmembrane region" description="Helical" evidence="9">
    <location>
        <begin position="21"/>
        <end position="40"/>
    </location>
</feature>
<keyword evidence="4 9" id="KW-0812">Transmembrane</keyword>
<organism evidence="11">
    <name type="scientific">Petromyces alliaceus</name>
    <name type="common">Aspergillus alliaceus</name>
    <dbReference type="NCBI Taxonomy" id="209559"/>
    <lineage>
        <taxon>Eukaryota</taxon>
        <taxon>Fungi</taxon>
        <taxon>Dikarya</taxon>
        <taxon>Ascomycota</taxon>
        <taxon>Pezizomycotina</taxon>
        <taxon>Eurotiomycetes</taxon>
        <taxon>Eurotiomycetidae</taxon>
        <taxon>Eurotiales</taxon>
        <taxon>Aspergillaceae</taxon>
        <taxon>Aspergillus</taxon>
        <taxon>Aspergillus subgen. Circumdati</taxon>
    </lineage>
</organism>
<evidence type="ECO:0000256" key="7">
    <source>
        <dbReference type="ARBA" id="ARBA00023136"/>
    </source>
</evidence>
<dbReference type="GO" id="GO:0016757">
    <property type="term" value="F:glycosyltransferase activity"/>
    <property type="evidence" value="ECO:0007669"/>
    <property type="project" value="UniProtKB-KW"/>
</dbReference>
<name>A0A5N7CCW1_PETAA</name>
<evidence type="ECO:0000259" key="10">
    <source>
        <dbReference type="Pfam" id="PF02434"/>
    </source>
</evidence>
<dbReference type="Pfam" id="PF02434">
    <property type="entry name" value="Fringe"/>
    <property type="match status" value="1"/>
</dbReference>
<proteinExistence type="predicted"/>
<dbReference type="PANTHER" id="PTHR10811">
    <property type="entry name" value="FRINGE-RELATED"/>
    <property type="match status" value="1"/>
</dbReference>
<keyword evidence="3" id="KW-0808">Transferase</keyword>
<gene>
    <name evidence="11" type="ORF">BDV23DRAFT_59254</name>
    <name evidence="12" type="ORF">ETB97_012707</name>
</gene>
<dbReference type="EMBL" id="ML735240">
    <property type="protein sequence ID" value="KAE8392006.1"/>
    <property type="molecule type" value="Genomic_DNA"/>
</dbReference>
<keyword evidence="2" id="KW-0328">Glycosyltransferase</keyword>
<feature type="domain" description="Fringe-like glycosyltransferase" evidence="10">
    <location>
        <begin position="204"/>
        <end position="329"/>
    </location>
</feature>
<dbReference type="GO" id="GO:0012505">
    <property type="term" value="C:endomembrane system"/>
    <property type="evidence" value="ECO:0007669"/>
    <property type="project" value="UniProtKB-SubCell"/>
</dbReference>
<dbReference type="OrthoDB" id="414175at2759"/>
<accession>A0A5N7CCW1</accession>
<evidence type="ECO:0000313" key="12">
    <source>
        <dbReference type="EMBL" id="KAF5861687.1"/>
    </source>
</evidence>
<dbReference type="Proteomes" id="UP000326877">
    <property type="component" value="Unassembled WGS sequence"/>
</dbReference>
<reference evidence="11" key="2">
    <citation type="submission" date="2019-04" db="EMBL/GenBank/DDBJ databases">
        <title>Friends and foes A comparative genomics studyof 23 Aspergillus species from section Flavi.</title>
        <authorList>
            <consortium name="DOE Joint Genome Institute"/>
            <person name="Kjaerbolling I."/>
            <person name="Vesth T."/>
            <person name="Frisvad J.C."/>
            <person name="Nybo J.L."/>
            <person name="Theobald S."/>
            <person name="Kildgaard S."/>
            <person name="Isbrandt T."/>
            <person name="Kuo A."/>
            <person name="Sato A."/>
            <person name="Lyhne E.K."/>
            <person name="Kogle M.E."/>
            <person name="Wiebenga A."/>
            <person name="Kun R.S."/>
            <person name="Lubbers R.J."/>
            <person name="Makela M.R."/>
            <person name="Barry K."/>
            <person name="Chovatia M."/>
            <person name="Clum A."/>
            <person name="Daum C."/>
            <person name="Haridas S."/>
            <person name="He G."/>
            <person name="LaButti K."/>
            <person name="Lipzen A."/>
            <person name="Mondo S."/>
            <person name="Riley R."/>
            <person name="Salamov A."/>
            <person name="Simmons B.A."/>
            <person name="Magnuson J.K."/>
            <person name="Henrissat B."/>
            <person name="Mortensen U.H."/>
            <person name="Larsen T.O."/>
            <person name="Devries R.P."/>
            <person name="Grigoriev I.V."/>
            <person name="Machida M."/>
            <person name="Baker S.E."/>
            <person name="Andersen M.R."/>
        </authorList>
    </citation>
    <scope>NUCLEOTIDE SEQUENCE [LARGE SCALE GENOMIC DNA]</scope>
    <source>
        <strain evidence="11">IBT 14317</strain>
    </source>
</reference>
<keyword evidence="5" id="KW-0735">Signal-anchor</keyword>
<keyword evidence="6 9" id="KW-1133">Transmembrane helix</keyword>
<evidence type="ECO:0000256" key="3">
    <source>
        <dbReference type="ARBA" id="ARBA00022679"/>
    </source>
</evidence>
<accession>A0A8H6A6J9</accession>